<dbReference type="RefSeq" id="WP_130938020.1">
    <property type="nucleotide sequence ID" value="NZ_BMEE01000005.1"/>
</dbReference>
<feature type="signal peptide" evidence="1">
    <location>
        <begin position="1"/>
        <end position="19"/>
    </location>
</feature>
<dbReference type="Gene3D" id="2.40.300.10">
    <property type="entry name" value="Head decoration protein D"/>
    <property type="match status" value="1"/>
</dbReference>
<evidence type="ECO:0000256" key="1">
    <source>
        <dbReference type="SAM" id="SignalP"/>
    </source>
</evidence>
<sequence length="771" mass="84032">MKRIITLVLFLFISINTFAQTEGISYQAVIIGPDDLELPGVDSEGNYLPTTDITVRFSIIAPGSGDVEFTEEQETTTDEFGRINLIIGAGNYDDFEKIYWDGRPKSLKVEIDFKNGEGFMDLSIEKLTYVPYIQHRTIKASDSLIVDGNTELKGDLTVVSQPTNLGGTFNVNGGNTAYLSGRLEVDSLANFNNGLNVNNKSITNLSGALIVGDSLTGPPNWDVDAPTILNGSLEVKGKSTFGALESRTLVVNDSTELKGVVAINSEDNQVKITTTLNGSDLDINNYPLLVEGGNQGIAIKVEGGRNNSNNFISFWDTSETRYAFDLEQSVLDGLYGEGGDPLGGGVRRQPGQTISGVDLPTATPTMWGRIEGETPSEYDNNADYNFDQTSLNYDIYDAGFDVAFALYDLAASFVQVTASSTSSTPCVGLGTCVTAPIPSFIVSSTAQSIAAGLQVVAAGVGVGIAANNKVKYNYNKNRFRGVTYASGAGDYAEYLLRENTNEAMSYGDIVGVKGGKISKNLTGAEKIMVISHKPIVLGALPQKSQEHLYEKVAFMGQVPVKVFGKVNIGDYIIPSGKNDGIGIAIPQSKIEINQIKSIVGLAWTKSENTTGFNMINVAVGLNRNDNNIIVQNLNEEVRNQAAEIAYLKNQIQDILSSISKLEQGKVMGADNIEETHENGQTSKKHIQRKYNIVESHETDIIYFELTEDDFEKGLVLAEEMIRDSGEYERYKEPLERLKNDATFKSKFFNKLKSDLHKKIHYHKGIDKGGKH</sequence>
<evidence type="ECO:0000313" key="2">
    <source>
        <dbReference type="EMBL" id="TBN13836.1"/>
    </source>
</evidence>
<evidence type="ECO:0000313" key="3">
    <source>
        <dbReference type="Proteomes" id="UP000292372"/>
    </source>
</evidence>
<name>A0A4Q9FKE0_9FLAO</name>
<dbReference type="OrthoDB" id="9765957at2"/>
<keyword evidence="1" id="KW-0732">Signal</keyword>
<feature type="chain" id="PRO_5020600932" description="Peptidase S74 domain-containing protein" evidence="1">
    <location>
        <begin position="20"/>
        <end position="771"/>
    </location>
</feature>
<comment type="caution">
    <text evidence="2">The sequence shown here is derived from an EMBL/GenBank/DDBJ whole genome shotgun (WGS) entry which is preliminary data.</text>
</comment>
<organism evidence="2 3">
    <name type="scientific">Hyunsoonleella pacifica</name>
    <dbReference type="NCBI Taxonomy" id="1080224"/>
    <lineage>
        <taxon>Bacteria</taxon>
        <taxon>Pseudomonadati</taxon>
        <taxon>Bacteroidota</taxon>
        <taxon>Flavobacteriia</taxon>
        <taxon>Flavobacteriales</taxon>
        <taxon>Flavobacteriaceae</taxon>
    </lineage>
</organism>
<dbReference type="AlphaFoldDB" id="A0A4Q9FKE0"/>
<dbReference type="EMBL" id="SIRS01000006">
    <property type="protein sequence ID" value="TBN13836.1"/>
    <property type="molecule type" value="Genomic_DNA"/>
</dbReference>
<proteinExistence type="predicted"/>
<reference evidence="2 3" key="1">
    <citation type="journal article" date="2015" name="Int. J. Syst. Evol. Microbiol.">
        <title>Hyunsoonleella pacifica sp. nov., isolated from seawater of South Pacific Gyre.</title>
        <authorList>
            <person name="Gao X."/>
            <person name="Zhang Z."/>
            <person name="Dai X."/>
            <person name="Zhang X.H."/>
        </authorList>
    </citation>
    <scope>NUCLEOTIDE SEQUENCE [LARGE SCALE GENOMIC DNA]</scope>
    <source>
        <strain evidence="2 3">SW033</strain>
    </source>
</reference>
<keyword evidence="3" id="KW-1185">Reference proteome</keyword>
<accession>A0A4Q9FKE0</accession>
<gene>
    <name evidence="2" type="ORF">EYD46_15185</name>
</gene>
<evidence type="ECO:0008006" key="4">
    <source>
        <dbReference type="Google" id="ProtNLM"/>
    </source>
</evidence>
<protein>
    <recommendedName>
        <fullName evidence="4">Peptidase S74 domain-containing protein</fullName>
    </recommendedName>
</protein>
<dbReference type="Proteomes" id="UP000292372">
    <property type="component" value="Unassembled WGS sequence"/>
</dbReference>